<evidence type="ECO:0000313" key="7">
    <source>
        <dbReference type="EMBL" id="MFD2799689.1"/>
    </source>
</evidence>
<feature type="signal peptide" evidence="5">
    <location>
        <begin position="1"/>
        <end position="18"/>
    </location>
</feature>
<evidence type="ECO:0000256" key="3">
    <source>
        <dbReference type="ARBA" id="ARBA00022729"/>
    </source>
</evidence>
<gene>
    <name evidence="7" type="ORF">ACFS2C_09810</name>
</gene>
<evidence type="ECO:0000256" key="2">
    <source>
        <dbReference type="ARBA" id="ARBA00022448"/>
    </source>
</evidence>
<feature type="chain" id="PRO_5046559063" evidence="5">
    <location>
        <begin position="19"/>
        <end position="325"/>
    </location>
</feature>
<protein>
    <submittedName>
        <fullName evidence="7">Glutamate ABC transporter substrate-binding protein</fullName>
    </submittedName>
</protein>
<dbReference type="CDD" id="cd13690">
    <property type="entry name" value="PBP2_GluB"/>
    <property type="match status" value="1"/>
</dbReference>
<dbReference type="InterPro" id="IPR001638">
    <property type="entry name" value="Solute-binding_3/MltF_N"/>
</dbReference>
<evidence type="ECO:0000256" key="1">
    <source>
        <dbReference type="ARBA" id="ARBA00010333"/>
    </source>
</evidence>
<dbReference type="SUPFAM" id="SSF53850">
    <property type="entry name" value="Periplasmic binding protein-like II"/>
    <property type="match status" value="1"/>
</dbReference>
<dbReference type="PANTHER" id="PTHR30085:SF6">
    <property type="entry name" value="ABC TRANSPORTER GLUTAMINE-BINDING PROTEIN GLNH"/>
    <property type="match status" value="1"/>
</dbReference>
<evidence type="ECO:0000259" key="6">
    <source>
        <dbReference type="SMART" id="SM00062"/>
    </source>
</evidence>
<sequence>MKRTTWLGSLLVTAALVAGCGSPGKPVDPAPVGSVERPMPAGAGLARDVEGNGTADRSCDPTASLAPDPSIPPGSTMDEIRDRGYLVVGVDQNTFPFGFRNPTTGQLEGFDIDIAREITRSIFGNPDAVQFRAISSAQRIGVLGGDPEYKGEQVDIVVRTFSITCDRLEDINFSTVYYVAGQRVLVNENSSARGLGDLGGKRVCAADQSTSLQNIARAEPRPVPVQVDDWSDCLVLLQQGQVDAVSTDDTILAGMAQQDPTTKVVGERFTDELYGVGIPKDDEDMVRFVNAVLERVRAETWRDSYRRWGLQDWLGPAQPPAPNYR</sequence>
<dbReference type="Proteomes" id="UP001597478">
    <property type="component" value="Unassembled WGS sequence"/>
</dbReference>
<dbReference type="InterPro" id="IPR051455">
    <property type="entry name" value="Bact_solute-bind_prot3"/>
</dbReference>
<dbReference type="RefSeq" id="WP_377390153.1">
    <property type="nucleotide sequence ID" value="NZ_JBHSAN010000020.1"/>
</dbReference>
<evidence type="ECO:0000256" key="5">
    <source>
        <dbReference type="SAM" id="SignalP"/>
    </source>
</evidence>
<feature type="region of interest" description="Disordered" evidence="4">
    <location>
        <begin position="22"/>
        <end position="76"/>
    </location>
</feature>
<accession>A0ABW5W6U5</accession>
<keyword evidence="3 5" id="KW-0732">Signal</keyword>
<dbReference type="SMART" id="SM00062">
    <property type="entry name" value="PBPb"/>
    <property type="match status" value="1"/>
</dbReference>
<organism evidence="7 8">
    <name type="scientific">Prauserella oleivorans</name>
    <dbReference type="NCBI Taxonomy" id="1478153"/>
    <lineage>
        <taxon>Bacteria</taxon>
        <taxon>Bacillati</taxon>
        <taxon>Actinomycetota</taxon>
        <taxon>Actinomycetes</taxon>
        <taxon>Pseudonocardiales</taxon>
        <taxon>Pseudonocardiaceae</taxon>
        <taxon>Prauserella</taxon>
    </lineage>
</organism>
<name>A0ABW5W6U5_9PSEU</name>
<reference evidence="8" key="1">
    <citation type="journal article" date="2019" name="Int. J. Syst. Evol. Microbiol.">
        <title>The Global Catalogue of Microorganisms (GCM) 10K type strain sequencing project: providing services to taxonomists for standard genome sequencing and annotation.</title>
        <authorList>
            <consortium name="The Broad Institute Genomics Platform"/>
            <consortium name="The Broad Institute Genome Sequencing Center for Infectious Disease"/>
            <person name="Wu L."/>
            <person name="Ma J."/>
        </authorList>
    </citation>
    <scope>NUCLEOTIDE SEQUENCE [LARGE SCALE GENOMIC DNA]</scope>
    <source>
        <strain evidence="8">IBRC-M 10906</strain>
    </source>
</reference>
<dbReference type="Pfam" id="PF00497">
    <property type="entry name" value="SBP_bac_3"/>
    <property type="match status" value="1"/>
</dbReference>
<keyword evidence="8" id="KW-1185">Reference proteome</keyword>
<comment type="caution">
    <text evidence="7">The sequence shown here is derived from an EMBL/GenBank/DDBJ whole genome shotgun (WGS) entry which is preliminary data.</text>
</comment>
<dbReference type="PANTHER" id="PTHR30085">
    <property type="entry name" value="AMINO ACID ABC TRANSPORTER PERMEASE"/>
    <property type="match status" value="1"/>
</dbReference>
<dbReference type="EMBL" id="JBHUOF010000011">
    <property type="protein sequence ID" value="MFD2799689.1"/>
    <property type="molecule type" value="Genomic_DNA"/>
</dbReference>
<feature type="domain" description="Solute-binding protein family 3/N-terminal" evidence="6">
    <location>
        <begin position="85"/>
        <end position="312"/>
    </location>
</feature>
<evidence type="ECO:0000256" key="4">
    <source>
        <dbReference type="SAM" id="MobiDB-lite"/>
    </source>
</evidence>
<evidence type="ECO:0000313" key="8">
    <source>
        <dbReference type="Proteomes" id="UP001597478"/>
    </source>
</evidence>
<dbReference type="PROSITE" id="PS51257">
    <property type="entry name" value="PROKAR_LIPOPROTEIN"/>
    <property type="match status" value="1"/>
</dbReference>
<comment type="similarity">
    <text evidence="1">Belongs to the bacterial solute-binding protein 3 family.</text>
</comment>
<proteinExistence type="inferred from homology"/>
<dbReference type="Gene3D" id="3.40.190.10">
    <property type="entry name" value="Periplasmic binding protein-like II"/>
    <property type="match status" value="2"/>
</dbReference>
<keyword evidence="2" id="KW-0813">Transport</keyword>